<feature type="domain" description="Fibronectin type-III" evidence="1">
    <location>
        <begin position="121"/>
        <end position="216"/>
    </location>
</feature>
<reference evidence="2" key="1">
    <citation type="journal article" date="2018" name="Genome Biol.">
        <title>SKESA: strategic k-mer extension for scrupulous assemblies.</title>
        <authorList>
            <person name="Souvorov A."/>
            <person name="Agarwala R."/>
            <person name="Lipman D.J."/>
        </authorList>
    </citation>
    <scope>NUCLEOTIDE SEQUENCE</scope>
    <source>
        <strain evidence="2">2014C-4396-P20-1</strain>
    </source>
</reference>
<evidence type="ECO:0000313" key="2">
    <source>
        <dbReference type="EMBL" id="HAI2792361.1"/>
    </source>
</evidence>
<evidence type="ECO:0000259" key="1">
    <source>
        <dbReference type="PROSITE" id="PS50853"/>
    </source>
</evidence>
<name>A0A793M8T8_ECOLX</name>
<accession>A0A793M8T8</accession>
<dbReference type="PANTHER" id="PTHR36251:SF2">
    <property type="entry name" value="GIFSY-2 PROPHAGE HOST SPECIFICITY PROTEIN J, PHAGE LAMBDA"/>
    <property type="match status" value="1"/>
</dbReference>
<dbReference type="InterPro" id="IPR053171">
    <property type="entry name" value="Viral_Tip_Attach_Protein"/>
</dbReference>
<sequence>DAASRTLTLDREVTLPETGAATVNLINGSGKPVSVAITAHPAPDRIQVSTLPDGVETYGVWGLSLPSLRRRLFRCVSVRENTDGTFAITAVQHVPEKEAIVDNGARFEPQSGTLNSVIPPAVQHLTVEVSAADGQYLAQAKWDTPKVVKGVSFMLRLTVAADDGSERLVSTARTTETTYRFTQLAPGNYRLTVRAVNAWGQQGDPASVSFRIAAPAAPSQIELTPGYFQITAVPRLAVYDPTVQFEFWFSETRITDIRQVETTARYLGTGLYWIAASINIKPGHDYYFYIRSVNTVGKSAFVEAVGQPSDDASGYLDFFKGEIGKTHLAQELWTQIDNGQLAPDLAEIRTSITDVSNEITQTVNKKLEDQSAAIQQIQKVQVDTNNNLNSMWAVKLQQMQDGRLYIAGIGAGIENTSDGMQSQVLLAADRIAMINPANGNTKPMFVGQGDQIFMNEVFLKYLTAPTITSGGNPPAFSLTSDGKLTAKNADISGSVNANSGTLNNVTINENCRVLGKLSANQIEGDLVKTVGKAFPRDSRAPERWPSGTITVRVYDDQPFDRQIVIPAVAFSGAKHERESILIFTPHAV</sequence>
<protein>
    <submittedName>
        <fullName evidence="2">Host specificity protein J</fullName>
    </submittedName>
</protein>
<feature type="non-terminal residue" evidence="2">
    <location>
        <position position="1"/>
    </location>
</feature>
<organism evidence="2">
    <name type="scientific">Escherichia coli</name>
    <dbReference type="NCBI Taxonomy" id="562"/>
    <lineage>
        <taxon>Bacteria</taxon>
        <taxon>Pseudomonadati</taxon>
        <taxon>Pseudomonadota</taxon>
        <taxon>Gammaproteobacteria</taxon>
        <taxon>Enterobacterales</taxon>
        <taxon>Enterobacteriaceae</taxon>
        <taxon>Escherichia</taxon>
    </lineage>
</organism>
<dbReference type="InterPro" id="IPR021034">
    <property type="entry name" value="GpJ_C"/>
</dbReference>
<comment type="caution">
    <text evidence="2">The sequence shown here is derived from an EMBL/GenBank/DDBJ whole genome shotgun (WGS) entry which is preliminary data.</text>
</comment>
<reference evidence="2" key="2">
    <citation type="submission" date="2020-03" db="EMBL/GenBank/DDBJ databases">
        <authorList>
            <consortium name="NCBI Pathogen Detection Project"/>
        </authorList>
    </citation>
    <scope>NUCLEOTIDE SEQUENCE</scope>
    <source>
        <strain evidence="2">2014C-4396-P20-1</strain>
    </source>
</reference>
<dbReference type="Gene3D" id="2.60.40.10">
    <property type="entry name" value="Immunoglobulins"/>
    <property type="match status" value="1"/>
</dbReference>
<dbReference type="InterPro" id="IPR057587">
    <property type="entry name" value="GpJ_Ig_second"/>
</dbReference>
<dbReference type="InterPro" id="IPR015406">
    <property type="entry name" value="GpJ_CSF"/>
</dbReference>
<dbReference type="Pfam" id="PF24489">
    <property type="entry name" value="Ig_J_second"/>
    <property type="match status" value="1"/>
</dbReference>
<proteinExistence type="predicted"/>
<dbReference type="InterPro" id="IPR036116">
    <property type="entry name" value="FN3_sf"/>
</dbReference>
<dbReference type="PROSITE" id="PS50853">
    <property type="entry name" value="FN3"/>
    <property type="match status" value="1"/>
</dbReference>
<dbReference type="EMBL" id="DABDXD010000126">
    <property type="protein sequence ID" value="HAI2792361.1"/>
    <property type="molecule type" value="Genomic_DNA"/>
</dbReference>
<dbReference type="Pfam" id="PF24421">
    <property type="entry name" value="Ig_J"/>
    <property type="match status" value="1"/>
</dbReference>
<dbReference type="CDD" id="cd00063">
    <property type="entry name" value="FN3"/>
    <property type="match status" value="1"/>
</dbReference>
<dbReference type="PANTHER" id="PTHR36251">
    <property type="entry name" value="FELS-1 PROPHAGE HOST SPECIFICITY PROTEIN-RELATED"/>
    <property type="match status" value="1"/>
</dbReference>
<gene>
    <name evidence="2" type="ORF">HJK68_005278</name>
</gene>
<dbReference type="Pfam" id="PF09327">
    <property type="entry name" value="Phage_Tail_Tip"/>
    <property type="match status" value="1"/>
</dbReference>
<dbReference type="AlphaFoldDB" id="A0A793M8T8"/>
<dbReference type="InterPro" id="IPR013783">
    <property type="entry name" value="Ig-like_fold"/>
</dbReference>
<dbReference type="InterPro" id="IPR055383">
    <property type="entry name" value="FN3-1_GpJ"/>
</dbReference>
<dbReference type="Pfam" id="PF12421">
    <property type="entry name" value="Ig_GpJ_C"/>
    <property type="match status" value="1"/>
</dbReference>
<dbReference type="SUPFAM" id="SSF49265">
    <property type="entry name" value="Fibronectin type III"/>
    <property type="match status" value="1"/>
</dbReference>
<dbReference type="InterPro" id="IPR003961">
    <property type="entry name" value="FN3_dom"/>
</dbReference>